<dbReference type="SMART" id="SM00052">
    <property type="entry name" value="EAL"/>
    <property type="match status" value="1"/>
</dbReference>
<dbReference type="InterPro" id="IPR001633">
    <property type="entry name" value="EAL_dom"/>
</dbReference>
<evidence type="ECO:0000259" key="3">
    <source>
        <dbReference type="PROSITE" id="PS50887"/>
    </source>
</evidence>
<dbReference type="PATRIC" id="fig|43658.5.peg.428"/>
<dbReference type="SUPFAM" id="SSF141868">
    <property type="entry name" value="EAL domain-like"/>
    <property type="match status" value="1"/>
</dbReference>
<keyword evidence="5" id="KW-1185">Reference proteome</keyword>
<dbReference type="SUPFAM" id="SSF55073">
    <property type="entry name" value="Nucleotide cyclase"/>
    <property type="match status" value="1"/>
</dbReference>
<reference evidence="4 5" key="1">
    <citation type="journal article" date="2015" name="BMC Genomics">
        <title>Genome mining reveals unlocked bioactive potential of marine Gram-negative bacteria.</title>
        <authorList>
            <person name="Machado H."/>
            <person name="Sonnenschein E.C."/>
            <person name="Melchiorsen J."/>
            <person name="Gram L."/>
        </authorList>
    </citation>
    <scope>NUCLEOTIDE SEQUENCE [LARGE SCALE GENOMIC DNA]</scope>
    <source>
        <strain evidence="4 5">S2471</strain>
    </source>
</reference>
<dbReference type="InterPro" id="IPR043128">
    <property type="entry name" value="Rev_trsase/Diguanyl_cyclase"/>
</dbReference>
<dbReference type="AlphaFoldDB" id="A0A0F4R0Y2"/>
<dbReference type="InterPro" id="IPR050706">
    <property type="entry name" value="Cyclic-di-GMP_PDE-like"/>
</dbReference>
<dbReference type="EMBL" id="JXYA01000002">
    <property type="protein sequence ID" value="KJZ13180.1"/>
    <property type="molecule type" value="Genomic_DNA"/>
</dbReference>
<comment type="caution">
    <text evidence="4">The sequence shown here is derived from an EMBL/GenBank/DDBJ whole genome shotgun (WGS) entry which is preliminary data.</text>
</comment>
<protein>
    <submittedName>
        <fullName evidence="4">Diguanylate cyclase</fullName>
    </submittedName>
</protein>
<dbReference type="SMART" id="SM00267">
    <property type="entry name" value="GGDEF"/>
    <property type="match status" value="1"/>
</dbReference>
<dbReference type="Proteomes" id="UP000033452">
    <property type="component" value="Unassembled WGS sequence"/>
</dbReference>
<dbReference type="CDD" id="cd01949">
    <property type="entry name" value="GGDEF"/>
    <property type="match status" value="1"/>
</dbReference>
<gene>
    <name evidence="4" type="ORF">TW77_02080</name>
</gene>
<organism evidence="4 5">
    <name type="scientific">Pseudoalteromonas rubra</name>
    <dbReference type="NCBI Taxonomy" id="43658"/>
    <lineage>
        <taxon>Bacteria</taxon>
        <taxon>Pseudomonadati</taxon>
        <taxon>Pseudomonadota</taxon>
        <taxon>Gammaproteobacteria</taxon>
        <taxon>Alteromonadales</taxon>
        <taxon>Pseudoalteromonadaceae</taxon>
        <taxon>Pseudoalteromonas</taxon>
    </lineage>
</organism>
<keyword evidence="1" id="KW-0812">Transmembrane</keyword>
<dbReference type="NCBIfam" id="TIGR00254">
    <property type="entry name" value="GGDEF"/>
    <property type="match status" value="1"/>
</dbReference>
<feature type="domain" description="GGDEF" evidence="3">
    <location>
        <begin position="131"/>
        <end position="263"/>
    </location>
</feature>
<feature type="transmembrane region" description="Helical" evidence="1">
    <location>
        <begin position="35"/>
        <end position="54"/>
    </location>
</feature>
<feature type="transmembrane region" description="Helical" evidence="1">
    <location>
        <begin position="66"/>
        <end position="86"/>
    </location>
</feature>
<evidence type="ECO:0000259" key="2">
    <source>
        <dbReference type="PROSITE" id="PS50883"/>
    </source>
</evidence>
<dbReference type="PROSITE" id="PS50883">
    <property type="entry name" value="EAL"/>
    <property type="match status" value="1"/>
</dbReference>
<dbReference type="CDD" id="cd01948">
    <property type="entry name" value="EAL"/>
    <property type="match status" value="1"/>
</dbReference>
<dbReference type="InterPro" id="IPR000160">
    <property type="entry name" value="GGDEF_dom"/>
</dbReference>
<keyword evidence="1" id="KW-1133">Transmembrane helix</keyword>
<dbReference type="OrthoDB" id="1316910at2"/>
<evidence type="ECO:0000313" key="5">
    <source>
        <dbReference type="Proteomes" id="UP000033452"/>
    </source>
</evidence>
<dbReference type="Pfam" id="PF00563">
    <property type="entry name" value="EAL"/>
    <property type="match status" value="1"/>
</dbReference>
<keyword evidence="1" id="KW-0472">Membrane</keyword>
<proteinExistence type="predicted"/>
<dbReference type="InterPro" id="IPR035919">
    <property type="entry name" value="EAL_sf"/>
</dbReference>
<evidence type="ECO:0000256" key="1">
    <source>
        <dbReference type="SAM" id="Phobius"/>
    </source>
</evidence>
<dbReference type="PANTHER" id="PTHR33121">
    <property type="entry name" value="CYCLIC DI-GMP PHOSPHODIESTERASE PDEF"/>
    <property type="match status" value="1"/>
</dbReference>
<dbReference type="Gene3D" id="3.20.20.450">
    <property type="entry name" value="EAL domain"/>
    <property type="match status" value="1"/>
</dbReference>
<feature type="domain" description="EAL" evidence="2">
    <location>
        <begin position="272"/>
        <end position="525"/>
    </location>
</feature>
<dbReference type="PROSITE" id="PS50887">
    <property type="entry name" value="GGDEF"/>
    <property type="match status" value="1"/>
</dbReference>
<dbReference type="Gene3D" id="3.30.70.270">
    <property type="match status" value="1"/>
</dbReference>
<accession>A0A0F4R0Y2</accession>
<evidence type="ECO:0000313" key="4">
    <source>
        <dbReference type="EMBL" id="KJZ13180.1"/>
    </source>
</evidence>
<dbReference type="GO" id="GO:0071111">
    <property type="term" value="F:cyclic-guanylate-specific phosphodiesterase activity"/>
    <property type="evidence" value="ECO:0007669"/>
    <property type="project" value="InterPro"/>
</dbReference>
<dbReference type="Pfam" id="PF00990">
    <property type="entry name" value="GGDEF"/>
    <property type="match status" value="1"/>
</dbReference>
<dbReference type="InterPro" id="IPR029787">
    <property type="entry name" value="Nucleotide_cyclase"/>
</dbReference>
<name>A0A0F4R0Y2_9GAMM</name>
<sequence>MESLSLSLIVIGLLLLLLALRPALQICRIAQNRGWQVLMALIVFFICGYLAFAYQVYRTANSSPLVLGLSVILMLGAVFVIVVVTLSRSSLQLLKDVAQSERHQARHDSLTQLENRQQCIHHIEQRISQDRAFSVLLMDINNFKQINDALGHFFGDKVLIAFAERMRSIIASDSRVFRMGGDEFVIVTDTASETALFALNNGLLKAFNGGLVIEDVHVDVYYSAGARVFCSEQKPSVTELLKHADIAMYAAKHSRQSLVIFDQALHDGVEAEFELFSALKKALNANQLSVFYQPLVCGHNNEVHGMEALLRWRDASGTFISPMTFIPIAEKNNYIKQISAFVIEQVFAQLDDFLAIEPGVTVHINLSSQDFQGRYLINQLVELQTKYDVQPSRIVFELTESMVMLDVEQAKYMIGVLIDMGFAVSIDDFGTGFSSFSMLRELPISQIKIDRSFISACLDSDKDQAIVETTIYLANRLGCSVVAEGVEDSKTAAYLNAKGCHYLQGYYISEALERDSAKHWLHSHRMVKKVLKR</sequence>
<dbReference type="PANTHER" id="PTHR33121:SF70">
    <property type="entry name" value="SIGNALING PROTEIN YKOW"/>
    <property type="match status" value="1"/>
</dbReference>